<comment type="caution">
    <text evidence="9">The sequence shown here is derived from an EMBL/GenBank/DDBJ whole genome shotgun (WGS) entry which is preliminary data.</text>
</comment>
<dbReference type="InterPro" id="IPR013766">
    <property type="entry name" value="Thioredoxin_domain"/>
</dbReference>
<name>A0A8X7NH90_CANPA</name>
<keyword evidence="2 7" id="KW-0575">Peroxidase</keyword>
<dbReference type="Pfam" id="PF08534">
    <property type="entry name" value="Redoxin"/>
    <property type="match status" value="1"/>
</dbReference>
<feature type="active site" description="Cysteine sulfenic acid (-SOH) intermediate" evidence="6">
    <location>
        <position position="57"/>
    </location>
</feature>
<dbReference type="InterPro" id="IPR013740">
    <property type="entry name" value="Redoxin"/>
</dbReference>
<comment type="function">
    <text evidence="7">Thiol-specific peroxidase that catalyzes the reduction of hydrogen peroxide and organic hydroperoxides to water and alcohols, respectively. Plays a role in cell protection against oxidative stress by detoxifying peroxides.</text>
</comment>
<sequence length="174" mass="18970">MAGQKFPTDVKPKYVPYDNEHSDVLKAGAPKPLDLAEEFKDGTVVITAIPGAFTPTCSLKHIPDYIKNADKLKSKGVKRVIVLSVNDPFVLSAFGKAVGYKNEDNYVVFATDPEGKISSQLGEDYVLDLSNAGLGKRLQRYAVIVKDGEVVYLANEDDGDFTDISSVDTLLKKL</sequence>
<evidence type="ECO:0000256" key="1">
    <source>
        <dbReference type="ARBA" id="ARBA00010505"/>
    </source>
</evidence>
<evidence type="ECO:0000313" key="9">
    <source>
        <dbReference type="EMBL" id="KAF6047216.1"/>
    </source>
</evidence>
<dbReference type="PANTHER" id="PTHR10430">
    <property type="entry name" value="PEROXIREDOXIN"/>
    <property type="match status" value="1"/>
</dbReference>
<dbReference type="GO" id="GO:0034599">
    <property type="term" value="P:cellular response to oxidative stress"/>
    <property type="evidence" value="ECO:0007669"/>
    <property type="project" value="InterPro"/>
</dbReference>
<protein>
    <submittedName>
        <fullName evidence="9">Redoxin family protein</fullName>
    </submittedName>
</protein>
<reference evidence="9" key="1">
    <citation type="submission" date="2020-03" db="EMBL/GenBank/DDBJ databases">
        <title>FDA dAtabase for Regulatory Grade micrObial Sequences (FDA-ARGOS): Supporting development and validation of Infectious Disease Dx tests.</title>
        <authorList>
            <person name="Campos J."/>
            <person name="Goldberg B."/>
            <person name="Tallon L."/>
            <person name="Sadzewicz L."/>
            <person name="Vavikolanu K."/>
            <person name="Mehta A."/>
            <person name="Aluvathingal J."/>
            <person name="Nadendla S."/>
            <person name="Nandy P."/>
            <person name="Geyer C."/>
            <person name="Yan Y."/>
            <person name="Sichtig H."/>
        </authorList>
    </citation>
    <scope>NUCLEOTIDE SEQUENCE [LARGE SCALE GENOMIC DNA]</scope>
    <source>
        <strain evidence="9">FDAARGOS_652</strain>
    </source>
</reference>
<dbReference type="PROSITE" id="PS51352">
    <property type="entry name" value="THIOREDOXIN_2"/>
    <property type="match status" value="1"/>
</dbReference>
<organism evidence="9 10">
    <name type="scientific">Candida parapsilosis</name>
    <name type="common">Yeast</name>
    <dbReference type="NCBI Taxonomy" id="5480"/>
    <lineage>
        <taxon>Eukaryota</taxon>
        <taxon>Fungi</taxon>
        <taxon>Dikarya</taxon>
        <taxon>Ascomycota</taxon>
        <taxon>Saccharomycotina</taxon>
        <taxon>Pichiomycetes</taxon>
        <taxon>Debaryomycetaceae</taxon>
        <taxon>Candida/Lodderomyces clade</taxon>
        <taxon>Candida</taxon>
    </lineage>
</organism>
<dbReference type="GO" id="GO:0005739">
    <property type="term" value="C:mitochondrion"/>
    <property type="evidence" value="ECO:0007669"/>
    <property type="project" value="TreeGrafter"/>
</dbReference>
<dbReference type="EMBL" id="JABWAB010000007">
    <property type="protein sequence ID" value="KAF6047216.1"/>
    <property type="molecule type" value="Genomic_DNA"/>
</dbReference>
<evidence type="ECO:0000256" key="3">
    <source>
        <dbReference type="ARBA" id="ARBA00022862"/>
    </source>
</evidence>
<dbReference type="GO" id="GO:0045454">
    <property type="term" value="P:cell redox homeostasis"/>
    <property type="evidence" value="ECO:0007669"/>
    <property type="project" value="TreeGrafter"/>
</dbReference>
<dbReference type="InterPro" id="IPR037944">
    <property type="entry name" value="PRX5-like"/>
</dbReference>
<keyword evidence="3 7" id="KW-0049">Antioxidant</keyword>
<keyword evidence="4 7" id="KW-0560">Oxidoreductase</keyword>
<evidence type="ECO:0000313" key="10">
    <source>
        <dbReference type="Proteomes" id="UP000590412"/>
    </source>
</evidence>
<dbReference type="GO" id="GO:0008379">
    <property type="term" value="F:thioredoxin peroxidase activity"/>
    <property type="evidence" value="ECO:0007669"/>
    <property type="project" value="InterPro"/>
</dbReference>
<dbReference type="InterPro" id="IPR036249">
    <property type="entry name" value="Thioredoxin-like_sf"/>
</dbReference>
<proteinExistence type="inferred from homology"/>
<dbReference type="OrthoDB" id="195498at2759"/>
<feature type="domain" description="Thioredoxin" evidence="8">
    <location>
        <begin position="1"/>
        <end position="174"/>
    </location>
</feature>
<dbReference type="CDD" id="cd03013">
    <property type="entry name" value="PRX5_like"/>
    <property type="match status" value="1"/>
</dbReference>
<dbReference type="AlphaFoldDB" id="A0A8X7NH90"/>
<keyword evidence="5 7" id="KW-0676">Redox-active center</keyword>
<dbReference type="GO" id="GO:0042744">
    <property type="term" value="P:hydrogen peroxide catabolic process"/>
    <property type="evidence" value="ECO:0007669"/>
    <property type="project" value="TreeGrafter"/>
</dbReference>
<gene>
    <name evidence="9" type="ORF">FOB60_004752</name>
</gene>
<evidence type="ECO:0000256" key="2">
    <source>
        <dbReference type="ARBA" id="ARBA00022559"/>
    </source>
</evidence>
<dbReference type="Gene3D" id="3.40.30.10">
    <property type="entry name" value="Glutaredoxin"/>
    <property type="match status" value="1"/>
</dbReference>
<comment type="similarity">
    <text evidence="1 7">Belongs to the peroxiredoxin family. Prx5 subfamily.</text>
</comment>
<evidence type="ECO:0000256" key="7">
    <source>
        <dbReference type="RuleBase" id="RU366011"/>
    </source>
</evidence>
<dbReference type="SUPFAM" id="SSF52833">
    <property type="entry name" value="Thioredoxin-like"/>
    <property type="match status" value="1"/>
</dbReference>
<evidence type="ECO:0000259" key="8">
    <source>
        <dbReference type="PROSITE" id="PS51352"/>
    </source>
</evidence>
<evidence type="ECO:0000256" key="4">
    <source>
        <dbReference type="ARBA" id="ARBA00023002"/>
    </source>
</evidence>
<accession>A0A8X7NH90</accession>
<dbReference type="GO" id="GO:0005777">
    <property type="term" value="C:peroxisome"/>
    <property type="evidence" value="ECO:0007669"/>
    <property type="project" value="TreeGrafter"/>
</dbReference>
<dbReference type="PANTHER" id="PTHR10430:SF16">
    <property type="entry name" value="PEROXIREDOXIN-5, MITOCHONDRIAL"/>
    <property type="match status" value="1"/>
</dbReference>
<dbReference type="Proteomes" id="UP000590412">
    <property type="component" value="Unassembled WGS sequence"/>
</dbReference>
<evidence type="ECO:0000256" key="6">
    <source>
        <dbReference type="PIRSR" id="PIRSR637944-1"/>
    </source>
</evidence>
<evidence type="ECO:0000256" key="5">
    <source>
        <dbReference type="ARBA" id="ARBA00023284"/>
    </source>
</evidence>